<dbReference type="InterPro" id="IPR008274">
    <property type="entry name" value="AldOxase/xan_DH_MoCoBD1"/>
</dbReference>
<keyword evidence="1" id="KW-0500">Molybdenum</keyword>
<dbReference type="GO" id="GO:0002197">
    <property type="term" value="C:xanthine dehydrogenase complex"/>
    <property type="evidence" value="ECO:0007669"/>
    <property type="project" value="InterPro"/>
</dbReference>
<dbReference type="InterPro" id="IPR037165">
    <property type="entry name" value="AldOxase/xan_DH_Mopterin-bd_sf"/>
</dbReference>
<dbReference type="AlphaFoldDB" id="A0A1M5XCB7"/>
<evidence type="ECO:0000256" key="1">
    <source>
        <dbReference type="ARBA" id="ARBA00022505"/>
    </source>
</evidence>
<sequence length="786" mass="85782">MAYTVVGKSVTRVDAVAKVTGKAKYTDDFSERDMLVGKILHSPYAHAIVKSIDVSKAKALPGVEAVLTYKDLPEIRYATAMPGVIEAIATDEVDVAELKYGTAGHPFSLDESHRDKEDRYILTQKARFVGDNIAAVVATDALIASKALKLIEVEYEVLEALTSTDAALKEGAPLIHDDCEGNILASNGYAIGNIEEALKESDHVIEGEYETSIVQHCHMENQVSHAYVDSDRRIVIMTSTQIPHIVRRIVAQSLGISWGRVRVIKPYVGGGFGNKQDVCIEPLNVAMSLAVGGRPVKLELSREEAMIDTRTRHAFKFKIKTGINNDGKINGIHITAVSNTGAYASHGHSIASSGGGKFRYLYPTKALKFEPITVYTNLPVAGAMRGYGTPQIFFAFESHMEDIAKKLKMDPIEIRKKNLVEVGHVDLLSKNKIMSCSIRECIDKGRELIKWDAKKALYKDQSGDKRRGVGMACFSYASGTYPVALELAGARIVMNQDGSVQLQLGATEIGQGSDTVFAQMVAEVLGIPMYMVHVISTQDTDITPFDTGSYASRQTYVSGMAVEKAALEVKEKVLAFANRMTDIPAHLLDIKDQFVVFKDSGEQVIALEVVAMQSYYDRVNAQPITSDVSNNARINAIPYGVTFAEVEVDIKTGKIKILEIFNVHDSGKIVNPLLAEGQVHGGVSMGIGYALSEQLLFDEKTGKPLNNNLLDYKLPTIMDTPDIGAAFVEKEDPTGPFGVKSLGEPPIVSPAPAIRNAVYDATDVAFNRIPMNPQRVFEKFKETGLI</sequence>
<dbReference type="SUPFAM" id="SSF54665">
    <property type="entry name" value="CO dehydrogenase molybdoprotein N-domain-like"/>
    <property type="match status" value="1"/>
</dbReference>
<dbReference type="OrthoDB" id="41753at2"/>
<dbReference type="Proteomes" id="UP000183954">
    <property type="component" value="Unassembled WGS sequence"/>
</dbReference>
<dbReference type="Pfam" id="PF01315">
    <property type="entry name" value="Ald_Xan_dh_C"/>
    <property type="match status" value="1"/>
</dbReference>
<dbReference type="Pfam" id="PF20256">
    <property type="entry name" value="MoCoBD_2"/>
    <property type="match status" value="1"/>
</dbReference>
<keyword evidence="2" id="KW-0560">Oxidoreductase</keyword>
<evidence type="ECO:0000256" key="2">
    <source>
        <dbReference type="ARBA" id="ARBA00023002"/>
    </source>
</evidence>
<gene>
    <name evidence="4" type="ORF">SAMN02746098_01933</name>
</gene>
<dbReference type="Pfam" id="PF02738">
    <property type="entry name" value="MoCoBD_1"/>
    <property type="match status" value="1"/>
</dbReference>
<dbReference type="InterPro" id="IPR046867">
    <property type="entry name" value="AldOxase/xan_DH_MoCoBD2"/>
</dbReference>
<dbReference type="RefSeq" id="WP_073029531.1">
    <property type="nucleotide sequence ID" value="NZ_FQXJ01000006.1"/>
</dbReference>
<accession>A0A1M5XCB7</accession>
<dbReference type="GO" id="GO:0005506">
    <property type="term" value="F:iron ion binding"/>
    <property type="evidence" value="ECO:0007669"/>
    <property type="project" value="InterPro"/>
</dbReference>
<dbReference type="PANTHER" id="PTHR11908:SF132">
    <property type="entry name" value="ALDEHYDE OXIDASE 1-RELATED"/>
    <property type="match status" value="1"/>
</dbReference>
<feature type="domain" description="Aldehyde oxidase/xanthine dehydrogenase a/b hammerhead" evidence="3">
    <location>
        <begin position="20"/>
        <end position="159"/>
    </location>
</feature>
<proteinExistence type="predicted"/>
<keyword evidence="5" id="KW-1185">Reference proteome</keyword>
<reference evidence="5" key="1">
    <citation type="submission" date="2016-11" db="EMBL/GenBank/DDBJ databases">
        <authorList>
            <person name="Varghese N."/>
            <person name="Submissions S."/>
        </authorList>
    </citation>
    <scope>NUCLEOTIDE SEQUENCE [LARGE SCALE GENOMIC DNA]</scope>
    <source>
        <strain evidence="5">DSM 15449</strain>
    </source>
</reference>
<name>A0A1M5XCB7_9FIRM</name>
<organism evidence="4 5">
    <name type="scientific">Desulfosporosinus lacus DSM 15449</name>
    <dbReference type="NCBI Taxonomy" id="1121420"/>
    <lineage>
        <taxon>Bacteria</taxon>
        <taxon>Bacillati</taxon>
        <taxon>Bacillota</taxon>
        <taxon>Clostridia</taxon>
        <taxon>Eubacteriales</taxon>
        <taxon>Desulfitobacteriaceae</taxon>
        <taxon>Desulfosporosinus</taxon>
    </lineage>
</organism>
<dbReference type="GO" id="GO:0004854">
    <property type="term" value="F:xanthine dehydrogenase activity"/>
    <property type="evidence" value="ECO:0007669"/>
    <property type="project" value="InterPro"/>
</dbReference>
<evidence type="ECO:0000313" key="4">
    <source>
        <dbReference type="EMBL" id="SHH97450.1"/>
    </source>
</evidence>
<evidence type="ECO:0000313" key="5">
    <source>
        <dbReference type="Proteomes" id="UP000183954"/>
    </source>
</evidence>
<dbReference type="STRING" id="1121420.SAMN02746098_01933"/>
<dbReference type="Gene3D" id="3.90.1170.50">
    <property type="entry name" value="Aldehyde oxidase/xanthine dehydrogenase, a/b hammerhead"/>
    <property type="match status" value="1"/>
</dbReference>
<dbReference type="EMBL" id="FQXJ01000006">
    <property type="protein sequence ID" value="SHH97450.1"/>
    <property type="molecule type" value="Genomic_DNA"/>
</dbReference>
<dbReference type="InterPro" id="IPR050028">
    <property type="entry name" value="XdhA_XDHase"/>
</dbReference>
<dbReference type="PANTHER" id="PTHR11908">
    <property type="entry name" value="XANTHINE DEHYDROGENASE"/>
    <property type="match status" value="1"/>
</dbReference>
<dbReference type="NCBIfam" id="NF007426">
    <property type="entry name" value="PRK09970.1"/>
    <property type="match status" value="1"/>
</dbReference>
<dbReference type="InterPro" id="IPR036856">
    <property type="entry name" value="Ald_Oxase/Xan_DH_a/b_sf"/>
</dbReference>
<evidence type="ECO:0000259" key="3">
    <source>
        <dbReference type="SMART" id="SM01008"/>
    </source>
</evidence>
<dbReference type="SMART" id="SM01008">
    <property type="entry name" value="Ald_Xan_dh_C"/>
    <property type="match status" value="1"/>
</dbReference>
<dbReference type="SUPFAM" id="SSF56003">
    <property type="entry name" value="Molybdenum cofactor-binding domain"/>
    <property type="match status" value="1"/>
</dbReference>
<dbReference type="InterPro" id="IPR016208">
    <property type="entry name" value="Ald_Oxase/xanthine_DH-like"/>
</dbReference>
<dbReference type="NCBIfam" id="NF043082">
    <property type="entry name" value="XdhA_XDHase"/>
    <property type="match status" value="1"/>
</dbReference>
<dbReference type="Gene3D" id="3.30.365.10">
    <property type="entry name" value="Aldehyde oxidase/xanthine dehydrogenase, molybdopterin binding domain"/>
    <property type="match status" value="4"/>
</dbReference>
<dbReference type="InterPro" id="IPR000674">
    <property type="entry name" value="Ald_Oxase/Xan_DH_a/b"/>
</dbReference>
<protein>
    <submittedName>
        <fullName evidence="4">Xanthine dehydrogenase molybdenum-binding subunit</fullName>
    </submittedName>
</protein>